<keyword evidence="4 6" id="KW-1133">Transmembrane helix</keyword>
<feature type="domain" description="ABC transmembrane type-1" evidence="7">
    <location>
        <begin position="16"/>
        <end position="126"/>
    </location>
</feature>
<evidence type="ECO:0000256" key="3">
    <source>
        <dbReference type="ARBA" id="ARBA00022970"/>
    </source>
</evidence>
<dbReference type="InterPro" id="IPR035906">
    <property type="entry name" value="MetI-like_sf"/>
</dbReference>
<dbReference type="RefSeq" id="WP_282219638.1">
    <property type="nucleotide sequence ID" value="NZ_CP118246.1"/>
</dbReference>
<evidence type="ECO:0000313" key="8">
    <source>
        <dbReference type="EMBL" id="WDR03244.1"/>
    </source>
</evidence>
<keyword evidence="3" id="KW-0813">Transport</keyword>
<protein>
    <submittedName>
        <fullName evidence="8">ABC transporter permease subunit</fullName>
    </submittedName>
</protein>
<evidence type="ECO:0000256" key="4">
    <source>
        <dbReference type="ARBA" id="ARBA00022989"/>
    </source>
</evidence>
<accession>A0ABY7YPR8</accession>
<dbReference type="CDD" id="cd06261">
    <property type="entry name" value="TM_PBP2"/>
    <property type="match status" value="1"/>
</dbReference>
<dbReference type="Pfam" id="PF00528">
    <property type="entry name" value="BPD_transp_1"/>
    <property type="match status" value="1"/>
</dbReference>
<keyword evidence="2 6" id="KW-0812">Transmembrane</keyword>
<sequence>MSRTIKVSLVMLRSGAIENCLLGFESISPGQIDAARALGLRPVAVYMKILAPQAYAAAGPALFSNAIQMVKGSSLASLVAVDELTAASTTLISETYKAIEVLSFVGLLYGLIAMFILGLQWLYERRNGWFRYGR</sequence>
<dbReference type="InterPro" id="IPR000515">
    <property type="entry name" value="MetI-like"/>
</dbReference>
<evidence type="ECO:0000256" key="5">
    <source>
        <dbReference type="ARBA" id="ARBA00023136"/>
    </source>
</evidence>
<proteinExistence type="predicted"/>
<evidence type="ECO:0000259" key="7">
    <source>
        <dbReference type="Pfam" id="PF00528"/>
    </source>
</evidence>
<evidence type="ECO:0000313" key="9">
    <source>
        <dbReference type="Proteomes" id="UP001220530"/>
    </source>
</evidence>
<organism evidence="8 9">
    <name type="scientific">Devosia algicola</name>
    <dbReference type="NCBI Taxonomy" id="3026418"/>
    <lineage>
        <taxon>Bacteria</taxon>
        <taxon>Pseudomonadati</taxon>
        <taxon>Pseudomonadota</taxon>
        <taxon>Alphaproteobacteria</taxon>
        <taxon>Hyphomicrobiales</taxon>
        <taxon>Devosiaceae</taxon>
        <taxon>Devosia</taxon>
    </lineage>
</organism>
<evidence type="ECO:0000256" key="2">
    <source>
        <dbReference type="ARBA" id="ARBA00022692"/>
    </source>
</evidence>
<dbReference type="PANTHER" id="PTHR30614:SF0">
    <property type="entry name" value="L-CYSTINE TRANSPORT SYSTEM PERMEASE PROTEIN TCYL"/>
    <property type="match status" value="1"/>
</dbReference>
<dbReference type="EMBL" id="CP118246">
    <property type="protein sequence ID" value="WDR03244.1"/>
    <property type="molecule type" value="Genomic_DNA"/>
</dbReference>
<dbReference type="PANTHER" id="PTHR30614">
    <property type="entry name" value="MEMBRANE COMPONENT OF AMINO ACID ABC TRANSPORTER"/>
    <property type="match status" value="1"/>
</dbReference>
<dbReference type="InterPro" id="IPR043429">
    <property type="entry name" value="ArtM/GltK/GlnP/TcyL/YhdX-like"/>
</dbReference>
<dbReference type="Proteomes" id="UP001220530">
    <property type="component" value="Chromosome"/>
</dbReference>
<reference evidence="8 9" key="1">
    <citation type="submission" date="2023-02" db="EMBL/GenBank/DDBJ databases">
        <title>Devosia algicola sp. nov., isolated from the phycosphere of marine algae.</title>
        <authorList>
            <person name="Kim J.M."/>
            <person name="Lee J.K."/>
            <person name="Choi B.J."/>
            <person name="Bayburt H."/>
            <person name="Jeon C.O."/>
        </authorList>
    </citation>
    <scope>NUCLEOTIDE SEQUENCE [LARGE SCALE GENOMIC DNA]</scope>
    <source>
        <strain evidence="8 9">G20-9</strain>
    </source>
</reference>
<feature type="transmembrane region" description="Helical" evidence="6">
    <location>
        <begin position="101"/>
        <end position="123"/>
    </location>
</feature>
<dbReference type="Gene3D" id="1.10.3720.10">
    <property type="entry name" value="MetI-like"/>
    <property type="match status" value="1"/>
</dbReference>
<keyword evidence="3" id="KW-0029">Amino-acid transport</keyword>
<comment type="subcellular location">
    <subcellularLocation>
        <location evidence="1">Cell membrane</location>
        <topology evidence="1">Multi-pass membrane protein</topology>
    </subcellularLocation>
</comment>
<dbReference type="SUPFAM" id="SSF161098">
    <property type="entry name" value="MetI-like"/>
    <property type="match status" value="1"/>
</dbReference>
<gene>
    <name evidence="8" type="ORF">PSQ19_03515</name>
</gene>
<evidence type="ECO:0000256" key="6">
    <source>
        <dbReference type="SAM" id="Phobius"/>
    </source>
</evidence>
<keyword evidence="5 6" id="KW-0472">Membrane</keyword>
<keyword evidence="9" id="KW-1185">Reference proteome</keyword>
<name>A0ABY7YPR8_9HYPH</name>
<evidence type="ECO:0000256" key="1">
    <source>
        <dbReference type="ARBA" id="ARBA00004651"/>
    </source>
</evidence>